<organism evidence="1 2">
    <name type="scientific">Linum tenue</name>
    <dbReference type="NCBI Taxonomy" id="586396"/>
    <lineage>
        <taxon>Eukaryota</taxon>
        <taxon>Viridiplantae</taxon>
        <taxon>Streptophyta</taxon>
        <taxon>Embryophyta</taxon>
        <taxon>Tracheophyta</taxon>
        <taxon>Spermatophyta</taxon>
        <taxon>Magnoliopsida</taxon>
        <taxon>eudicotyledons</taxon>
        <taxon>Gunneridae</taxon>
        <taxon>Pentapetalae</taxon>
        <taxon>rosids</taxon>
        <taxon>fabids</taxon>
        <taxon>Malpighiales</taxon>
        <taxon>Linaceae</taxon>
        <taxon>Linum</taxon>
    </lineage>
</organism>
<evidence type="ECO:0008006" key="3">
    <source>
        <dbReference type="Google" id="ProtNLM"/>
    </source>
</evidence>
<dbReference type="InterPro" id="IPR010684">
    <property type="entry name" value="RNA_pol_II_trans_fac_SIII_A"/>
</dbReference>
<dbReference type="Pfam" id="PF06881">
    <property type="entry name" value="Elongin_A"/>
    <property type="match status" value="1"/>
</dbReference>
<name>A0AAV0KAC7_9ROSI</name>
<evidence type="ECO:0000313" key="1">
    <source>
        <dbReference type="EMBL" id="CAI0418682.1"/>
    </source>
</evidence>
<dbReference type="Proteomes" id="UP001154282">
    <property type="component" value="Unassembled WGS sequence"/>
</dbReference>
<dbReference type="GO" id="GO:0006368">
    <property type="term" value="P:transcription elongation by RNA polymerase II"/>
    <property type="evidence" value="ECO:0007669"/>
    <property type="project" value="InterPro"/>
</dbReference>
<dbReference type="PANTHER" id="PTHR47543">
    <property type="entry name" value="OS08G0169600 PROTEIN"/>
    <property type="match status" value="1"/>
</dbReference>
<dbReference type="AlphaFoldDB" id="A0AAV0KAC7"/>
<keyword evidence="2" id="KW-1185">Reference proteome</keyword>
<gene>
    <name evidence="1" type="ORF">LITE_LOCUS17722</name>
</gene>
<comment type="caution">
    <text evidence="1">The sequence shown here is derived from an EMBL/GenBank/DDBJ whole genome shotgun (WGS) entry which is preliminary data.</text>
</comment>
<dbReference type="GO" id="GO:0070449">
    <property type="term" value="C:elongin complex"/>
    <property type="evidence" value="ECO:0007669"/>
    <property type="project" value="InterPro"/>
</dbReference>
<dbReference type="EMBL" id="CAMGYJ010000005">
    <property type="protein sequence ID" value="CAI0418682.1"/>
    <property type="molecule type" value="Genomic_DNA"/>
</dbReference>
<dbReference type="Gene3D" id="6.10.250.3180">
    <property type="match status" value="1"/>
</dbReference>
<proteinExistence type="predicted"/>
<dbReference type="PANTHER" id="PTHR47543:SF2">
    <property type="entry name" value="RNA POLYMERASE II TRANSCRIPTION FACTOR SIII SUBUNIT A"/>
    <property type="match status" value="1"/>
</dbReference>
<accession>A0AAV0KAC7</accession>
<evidence type="ECO:0000313" key="2">
    <source>
        <dbReference type="Proteomes" id="UP001154282"/>
    </source>
</evidence>
<protein>
    <recommendedName>
        <fullName evidence="3">Elongin-A</fullName>
    </recommendedName>
</protein>
<reference evidence="1" key="1">
    <citation type="submission" date="2022-08" db="EMBL/GenBank/DDBJ databases">
        <authorList>
            <person name="Gutierrez-Valencia J."/>
        </authorList>
    </citation>
    <scope>NUCLEOTIDE SEQUENCE</scope>
</reference>
<sequence length="206" mass="23695">MRIGSGPVFRCVEKEHHSLTGNNNFGRTKMLRGKRRTPSLVDLCVELAIENVKYLGDVGETDSHLLSRILPHCTLEQLTHVEKSTVGRDLSTVTDPLWRKFYEKHFGQSSTNLVLERMKQKKVSFQWKQLYEAKVKDVEDAENKAVARLRERYKSEDALFTVVNRKVFMCLLDSLSKPPLQHTPCYLEGLGEEHMESTCFCVPLLI</sequence>